<evidence type="ECO:0000256" key="11">
    <source>
        <dbReference type="PROSITE-ProRule" id="PRU01240"/>
    </source>
</evidence>
<dbReference type="PANTHER" id="PTHR42884">
    <property type="entry name" value="PROPROTEIN CONVERTASE SUBTILISIN/KEXIN-RELATED"/>
    <property type="match status" value="1"/>
</dbReference>
<keyword evidence="7 11" id="KW-0378">Hydrolase</keyword>
<dbReference type="EC" id="3.4.21.-" evidence="16"/>
<dbReference type="PANTHER" id="PTHR42884:SF14">
    <property type="entry name" value="NEUROENDOCRINE CONVERTASE 1"/>
    <property type="match status" value="1"/>
</dbReference>
<dbReference type="InterPro" id="IPR006311">
    <property type="entry name" value="TAT_signal"/>
</dbReference>
<evidence type="ECO:0000256" key="5">
    <source>
        <dbReference type="ARBA" id="ARBA00022692"/>
    </source>
</evidence>
<evidence type="ECO:0000256" key="10">
    <source>
        <dbReference type="ARBA" id="ARBA00023136"/>
    </source>
</evidence>
<dbReference type="Proteomes" id="UP000045782">
    <property type="component" value="Unassembled WGS sequence"/>
</dbReference>
<dbReference type="EMBL" id="CSWP01000008">
    <property type="protein sequence ID" value="CPV65527.1"/>
    <property type="molecule type" value="Genomic_DNA"/>
</dbReference>
<protein>
    <submittedName>
        <fullName evidence="16">Probable peptidase</fullName>
        <ecNumber evidence="16">3.4.21.-</ecNumber>
    </submittedName>
</protein>
<organism evidence="16 17">
    <name type="scientific">Mycobacteroides abscessus</name>
    <dbReference type="NCBI Taxonomy" id="36809"/>
    <lineage>
        <taxon>Bacteria</taxon>
        <taxon>Bacillati</taxon>
        <taxon>Actinomycetota</taxon>
        <taxon>Actinomycetes</taxon>
        <taxon>Mycobacteriales</taxon>
        <taxon>Mycobacteriaceae</taxon>
        <taxon>Mycobacteroides</taxon>
    </lineage>
</organism>
<feature type="region of interest" description="Disordered" evidence="12">
    <location>
        <begin position="403"/>
        <end position="425"/>
    </location>
</feature>
<sequence>MTRFTRDAPRARRALGGVAAAALLALSPVAAPVAGAVIQPEADPAALPKDSSPSATAGMQSSACSTTVLLPGTGTSGKPSPEFEEAWRFSRGEGQSVAIIDTGVKPSARLHVEPGGDYVQSTDGLTDCDGHGTMVAGIIGAQPGPDGFSGIAPAAKLISIRQESSKFSPRLTAGGDPSTNAATQYVNTLARSIVHAANLGARVINISSAECVPAAKPIDQAALGAALRYAVAEKDAVVVAAAGNTSGGSANCQQNPLTGSGADPRNWSGVESVSVPSWWQPYVLSVGSVGIDGSPSKFTMAGPWVGIAANGENVTSLSNDAEGGLANGMIGQNGKPVPLFGTSYATAYVAGVAALVRSRYPELTAPQVISRLQRTARDAGRSPSNLVGAGTVDPVAALTWEVPADGNASSGPGARAVVPPPPPTPENPLPRRLAFLGAGVCLIAVVVVAALSARRRQENTE</sequence>
<evidence type="ECO:0000256" key="2">
    <source>
        <dbReference type="ARBA" id="ARBA00011073"/>
    </source>
</evidence>
<dbReference type="NCBIfam" id="TIGR03921">
    <property type="entry name" value="T7SS_mycosin"/>
    <property type="match status" value="1"/>
</dbReference>
<dbReference type="Gene3D" id="3.40.50.200">
    <property type="entry name" value="Peptidase S8/S53 domain"/>
    <property type="match status" value="1"/>
</dbReference>
<keyword evidence="6 14" id="KW-0732">Signal</keyword>
<dbReference type="SUPFAM" id="SSF52743">
    <property type="entry name" value="Subtilisin-like"/>
    <property type="match status" value="1"/>
</dbReference>
<reference evidence="16 17" key="1">
    <citation type="submission" date="2015-03" db="EMBL/GenBank/DDBJ databases">
        <authorList>
            <person name="Murphy D."/>
        </authorList>
    </citation>
    <scope>NUCLEOTIDE SEQUENCE [LARGE SCALE GENOMIC DNA]</scope>
    <source>
        <strain evidence="16 17">PAP088</strain>
    </source>
</reference>
<dbReference type="InterPro" id="IPR000209">
    <property type="entry name" value="Peptidase_S8/S53_dom"/>
</dbReference>
<feature type="transmembrane region" description="Helical" evidence="13">
    <location>
        <begin position="433"/>
        <end position="453"/>
    </location>
</feature>
<dbReference type="PROSITE" id="PS51318">
    <property type="entry name" value="TAT"/>
    <property type="match status" value="1"/>
</dbReference>
<keyword evidence="3" id="KW-1003">Cell membrane</keyword>
<feature type="compositionally biased region" description="Polar residues" evidence="12">
    <location>
        <begin position="51"/>
        <end position="68"/>
    </location>
</feature>
<accession>A0A0U0ZQQ8</accession>
<dbReference type="AlphaFoldDB" id="A0A0U0ZQQ8"/>
<keyword evidence="4 11" id="KW-0645">Protease</keyword>
<evidence type="ECO:0000256" key="13">
    <source>
        <dbReference type="SAM" id="Phobius"/>
    </source>
</evidence>
<evidence type="ECO:0000256" key="14">
    <source>
        <dbReference type="SAM" id="SignalP"/>
    </source>
</evidence>
<dbReference type="InterPro" id="IPR015500">
    <property type="entry name" value="Peptidase_S8_subtilisin-rel"/>
</dbReference>
<evidence type="ECO:0000313" key="16">
    <source>
        <dbReference type="EMBL" id="CPV65527.1"/>
    </source>
</evidence>
<evidence type="ECO:0000256" key="1">
    <source>
        <dbReference type="ARBA" id="ARBA00004162"/>
    </source>
</evidence>
<dbReference type="GO" id="GO:0004252">
    <property type="term" value="F:serine-type endopeptidase activity"/>
    <property type="evidence" value="ECO:0007669"/>
    <property type="project" value="UniProtKB-UniRule"/>
</dbReference>
<evidence type="ECO:0000256" key="8">
    <source>
        <dbReference type="ARBA" id="ARBA00022825"/>
    </source>
</evidence>
<keyword evidence="5 13" id="KW-0812">Transmembrane</keyword>
<comment type="subcellular location">
    <subcellularLocation>
        <location evidence="1">Cell membrane</location>
        <topology evidence="1">Single-pass membrane protein</topology>
    </subcellularLocation>
</comment>
<keyword evidence="8 11" id="KW-0720">Serine protease</keyword>
<name>A0A0U0ZQQ8_9MYCO</name>
<comment type="similarity">
    <text evidence="2 11">Belongs to the peptidase S8 family.</text>
</comment>
<evidence type="ECO:0000256" key="7">
    <source>
        <dbReference type="ARBA" id="ARBA00022801"/>
    </source>
</evidence>
<evidence type="ECO:0000259" key="15">
    <source>
        <dbReference type="Pfam" id="PF00082"/>
    </source>
</evidence>
<dbReference type="PRINTS" id="PR00723">
    <property type="entry name" value="SUBTILISIN"/>
</dbReference>
<dbReference type="PROSITE" id="PS00137">
    <property type="entry name" value="SUBTILASE_HIS"/>
    <property type="match status" value="1"/>
</dbReference>
<feature type="region of interest" description="Disordered" evidence="12">
    <location>
        <begin position="43"/>
        <end position="82"/>
    </location>
</feature>
<evidence type="ECO:0000256" key="9">
    <source>
        <dbReference type="ARBA" id="ARBA00022989"/>
    </source>
</evidence>
<evidence type="ECO:0000256" key="3">
    <source>
        <dbReference type="ARBA" id="ARBA00022475"/>
    </source>
</evidence>
<dbReference type="InterPro" id="IPR022398">
    <property type="entry name" value="Peptidase_S8_His-AS"/>
</dbReference>
<dbReference type="RefSeq" id="WP_016891637.1">
    <property type="nucleotide sequence ID" value="NZ_CSWP01000008.1"/>
</dbReference>
<dbReference type="InterPro" id="IPR023834">
    <property type="entry name" value="T7SS_pept_S8A_mycosin"/>
</dbReference>
<evidence type="ECO:0000256" key="6">
    <source>
        <dbReference type="ARBA" id="ARBA00022729"/>
    </source>
</evidence>
<feature type="active site" description="Charge relay system" evidence="11">
    <location>
        <position position="131"/>
    </location>
</feature>
<feature type="chain" id="PRO_5039339674" evidence="14">
    <location>
        <begin position="31"/>
        <end position="461"/>
    </location>
</feature>
<keyword evidence="10 13" id="KW-0472">Membrane</keyword>
<keyword evidence="9 13" id="KW-1133">Transmembrane helix</keyword>
<feature type="domain" description="Peptidase S8/S53" evidence="15">
    <location>
        <begin position="92"/>
        <end position="390"/>
    </location>
</feature>
<dbReference type="Pfam" id="PF00082">
    <property type="entry name" value="Peptidase_S8"/>
    <property type="match status" value="1"/>
</dbReference>
<feature type="active site" description="Charge relay system" evidence="11">
    <location>
        <position position="101"/>
    </location>
</feature>
<feature type="active site" description="Charge relay system" evidence="11">
    <location>
        <position position="343"/>
    </location>
</feature>
<evidence type="ECO:0000256" key="12">
    <source>
        <dbReference type="SAM" id="MobiDB-lite"/>
    </source>
</evidence>
<dbReference type="PROSITE" id="PS51892">
    <property type="entry name" value="SUBTILASE"/>
    <property type="match status" value="1"/>
</dbReference>
<proteinExistence type="inferred from homology"/>
<evidence type="ECO:0000256" key="4">
    <source>
        <dbReference type="ARBA" id="ARBA00022670"/>
    </source>
</evidence>
<feature type="signal peptide" evidence="14">
    <location>
        <begin position="1"/>
        <end position="30"/>
    </location>
</feature>
<dbReference type="GO" id="GO:0016485">
    <property type="term" value="P:protein processing"/>
    <property type="evidence" value="ECO:0007669"/>
    <property type="project" value="TreeGrafter"/>
</dbReference>
<gene>
    <name evidence="16" type="ORF">ERS075579_03856</name>
</gene>
<dbReference type="InterPro" id="IPR036852">
    <property type="entry name" value="Peptidase_S8/S53_dom_sf"/>
</dbReference>
<evidence type="ECO:0000313" key="17">
    <source>
        <dbReference type="Proteomes" id="UP000045782"/>
    </source>
</evidence>
<dbReference type="GO" id="GO:0005886">
    <property type="term" value="C:plasma membrane"/>
    <property type="evidence" value="ECO:0007669"/>
    <property type="project" value="UniProtKB-SubCell"/>
</dbReference>